<proteinExistence type="predicted"/>
<dbReference type="SUPFAM" id="SSF49899">
    <property type="entry name" value="Concanavalin A-like lectins/glucanases"/>
    <property type="match status" value="1"/>
</dbReference>
<dbReference type="EMBL" id="OX597823">
    <property type="protein sequence ID" value="CAI9728753.1"/>
    <property type="molecule type" value="Genomic_DNA"/>
</dbReference>
<dbReference type="Gene3D" id="2.60.120.200">
    <property type="match status" value="1"/>
</dbReference>
<dbReference type="InterPro" id="IPR013320">
    <property type="entry name" value="ConA-like_dom_sf"/>
</dbReference>
<keyword evidence="6" id="KW-1185">Reference proteome</keyword>
<feature type="region of interest" description="Disordered" evidence="2">
    <location>
        <begin position="387"/>
        <end position="446"/>
    </location>
</feature>
<dbReference type="PANTHER" id="PTHR24637">
    <property type="entry name" value="COLLAGEN"/>
    <property type="match status" value="1"/>
</dbReference>
<dbReference type="Proteomes" id="UP001162480">
    <property type="component" value="Chromosome 10"/>
</dbReference>
<keyword evidence="3" id="KW-0812">Transmembrane</keyword>
<evidence type="ECO:0000313" key="6">
    <source>
        <dbReference type="Proteomes" id="UP001162480"/>
    </source>
</evidence>
<dbReference type="AlphaFoldDB" id="A0AA36FBF8"/>
<keyword evidence="3" id="KW-0472">Membrane</keyword>
<evidence type="ECO:0000313" key="5">
    <source>
        <dbReference type="EMBL" id="CAI9728753.1"/>
    </source>
</evidence>
<evidence type="ECO:0000256" key="3">
    <source>
        <dbReference type="SAM" id="Phobius"/>
    </source>
</evidence>
<gene>
    <name evidence="5" type="ORF">OCTVUL_1B001736</name>
</gene>
<reference evidence="5" key="1">
    <citation type="submission" date="2023-08" db="EMBL/GenBank/DDBJ databases">
        <authorList>
            <person name="Alioto T."/>
            <person name="Alioto T."/>
            <person name="Gomez Garrido J."/>
        </authorList>
    </citation>
    <scope>NUCLEOTIDE SEQUENCE</scope>
</reference>
<evidence type="ECO:0000256" key="1">
    <source>
        <dbReference type="ARBA" id="ARBA00022737"/>
    </source>
</evidence>
<sequence length="446" mass="47745">MDGQISRLVSGQSTQVWRRFNKPYTHFLELLILLVLCFSGTYSANVALPPGSVDLLEAVNIQSHTGKADNIVADTGFCPQRVQSDNGDPEKGVPDVAYYFSADSNLLSVKAEDVFKGGFPVNFSILATFKADVGNTANLFTLYHNDDAREQLSLKVGSEIRLLYSDTEKSPEPEYYPTLKINLTDGEWHRIGFSVKGDAVTFIFDCEQDKTFHLPRKSNLDHHGLVVIGNQLLESEYYSGAIQDLLIVNDSAAAYDHCQYYCPSCNRAFQSRSFGISTDIEAAGANAATTNVVSVPDDGSGESTYETNYRVYYGPRGSPGPRGPPGKSGVKGDSGYPGRDGLPGANGLPGPPGHVFIIPLNWDATKGPNNQADNLRSMLSQHMLAMRGSPGAQGMSGIPGPPGSTGLDGSKGDPGVPGEEGPAGPPGVPGITGSPGQRRPTWKERK</sequence>
<protein>
    <recommendedName>
        <fullName evidence="4">Thrombospondin-like N-terminal domain-containing protein</fullName>
    </recommendedName>
</protein>
<name>A0AA36FBF8_OCTVU</name>
<feature type="transmembrane region" description="Helical" evidence="3">
    <location>
        <begin position="27"/>
        <end position="48"/>
    </location>
</feature>
<dbReference type="Pfam" id="PF02210">
    <property type="entry name" value="Laminin_G_2"/>
    <property type="match status" value="1"/>
</dbReference>
<dbReference type="SMART" id="SM00210">
    <property type="entry name" value="TSPN"/>
    <property type="match status" value="1"/>
</dbReference>
<dbReference type="InterPro" id="IPR001791">
    <property type="entry name" value="Laminin_G"/>
</dbReference>
<dbReference type="PANTHER" id="PTHR24637:SF421">
    <property type="entry name" value="CUTICLE COLLAGEN DPY-2"/>
    <property type="match status" value="1"/>
</dbReference>
<keyword evidence="1" id="KW-0677">Repeat</keyword>
<accession>A0AA36FBF8</accession>
<dbReference type="InterPro" id="IPR008160">
    <property type="entry name" value="Collagen"/>
</dbReference>
<feature type="region of interest" description="Disordered" evidence="2">
    <location>
        <begin position="311"/>
        <end position="350"/>
    </location>
</feature>
<dbReference type="Pfam" id="PF01391">
    <property type="entry name" value="Collagen"/>
    <property type="match status" value="2"/>
</dbReference>
<evidence type="ECO:0000256" key="2">
    <source>
        <dbReference type="SAM" id="MobiDB-lite"/>
    </source>
</evidence>
<organism evidence="5 6">
    <name type="scientific">Octopus vulgaris</name>
    <name type="common">Common octopus</name>
    <dbReference type="NCBI Taxonomy" id="6645"/>
    <lineage>
        <taxon>Eukaryota</taxon>
        <taxon>Metazoa</taxon>
        <taxon>Spiralia</taxon>
        <taxon>Lophotrochozoa</taxon>
        <taxon>Mollusca</taxon>
        <taxon>Cephalopoda</taxon>
        <taxon>Coleoidea</taxon>
        <taxon>Octopodiformes</taxon>
        <taxon>Octopoda</taxon>
        <taxon>Incirrata</taxon>
        <taxon>Octopodidae</taxon>
        <taxon>Octopus</taxon>
    </lineage>
</organism>
<keyword evidence="3" id="KW-1133">Transmembrane helix</keyword>
<dbReference type="InterPro" id="IPR048287">
    <property type="entry name" value="TSPN-like_N"/>
</dbReference>
<evidence type="ECO:0000259" key="4">
    <source>
        <dbReference type="SMART" id="SM00210"/>
    </source>
</evidence>
<feature type="domain" description="Thrombospondin-like N-terminal" evidence="4">
    <location>
        <begin position="52"/>
        <end position="251"/>
    </location>
</feature>